<feature type="transmembrane region" description="Helical" evidence="6">
    <location>
        <begin position="202"/>
        <end position="219"/>
    </location>
</feature>
<keyword evidence="5 6" id="KW-0472">Membrane</keyword>
<organism evidence="7 8">
    <name type="scientific">Staphylococcus succinus</name>
    <dbReference type="NCBI Taxonomy" id="61015"/>
    <lineage>
        <taxon>Bacteria</taxon>
        <taxon>Bacillati</taxon>
        <taxon>Bacillota</taxon>
        <taxon>Bacilli</taxon>
        <taxon>Bacillales</taxon>
        <taxon>Staphylococcaceae</taxon>
        <taxon>Staphylococcus</taxon>
    </lineage>
</organism>
<feature type="transmembrane region" description="Helical" evidence="6">
    <location>
        <begin position="177"/>
        <end position="195"/>
    </location>
</feature>
<accession>A0A9Q6HN44</accession>
<evidence type="ECO:0000256" key="4">
    <source>
        <dbReference type="ARBA" id="ARBA00022989"/>
    </source>
</evidence>
<evidence type="ECO:0000256" key="3">
    <source>
        <dbReference type="ARBA" id="ARBA00022960"/>
    </source>
</evidence>
<dbReference type="RefSeq" id="WP_046837782.1">
    <property type="nucleotide sequence ID" value="NZ_CP018199.1"/>
</dbReference>
<evidence type="ECO:0000256" key="5">
    <source>
        <dbReference type="ARBA" id="ARBA00023136"/>
    </source>
</evidence>
<dbReference type="GO" id="GO:0032153">
    <property type="term" value="C:cell division site"/>
    <property type="evidence" value="ECO:0007669"/>
    <property type="project" value="TreeGrafter"/>
</dbReference>
<keyword evidence="3" id="KW-0133">Cell shape</keyword>
<feature type="transmembrane region" description="Helical" evidence="6">
    <location>
        <begin position="361"/>
        <end position="382"/>
    </location>
</feature>
<comment type="caution">
    <text evidence="7">The sequence shown here is derived from an EMBL/GenBank/DDBJ whole genome shotgun (WGS) entry which is preliminary data.</text>
</comment>
<evidence type="ECO:0000256" key="1">
    <source>
        <dbReference type="ARBA" id="ARBA00004141"/>
    </source>
</evidence>
<protein>
    <submittedName>
        <fullName evidence="7">Rod shape-determining protein RodA</fullName>
    </submittedName>
</protein>
<dbReference type="EMBL" id="PZFQ01000036">
    <property type="protein sequence ID" value="PTI74627.1"/>
    <property type="molecule type" value="Genomic_DNA"/>
</dbReference>
<gene>
    <name evidence="7" type="ORF">BU058_10315</name>
</gene>
<evidence type="ECO:0000256" key="2">
    <source>
        <dbReference type="ARBA" id="ARBA00022692"/>
    </source>
</evidence>
<dbReference type="GO" id="GO:0015648">
    <property type="term" value="F:lipid-linked peptidoglycan transporter activity"/>
    <property type="evidence" value="ECO:0007669"/>
    <property type="project" value="TreeGrafter"/>
</dbReference>
<dbReference type="GeneID" id="93719949"/>
<dbReference type="Pfam" id="PF01098">
    <property type="entry name" value="FTSW_RODA_SPOVE"/>
    <property type="match status" value="1"/>
</dbReference>
<evidence type="ECO:0000313" key="8">
    <source>
        <dbReference type="Proteomes" id="UP000241960"/>
    </source>
</evidence>
<dbReference type="InterPro" id="IPR001182">
    <property type="entry name" value="FtsW/RodA"/>
</dbReference>
<feature type="transmembrane region" description="Helical" evidence="6">
    <location>
        <begin position="77"/>
        <end position="96"/>
    </location>
</feature>
<feature type="transmembrane region" description="Helical" evidence="6">
    <location>
        <begin position="154"/>
        <end position="171"/>
    </location>
</feature>
<dbReference type="GO" id="GO:0005886">
    <property type="term" value="C:plasma membrane"/>
    <property type="evidence" value="ECO:0007669"/>
    <property type="project" value="TreeGrafter"/>
</dbReference>
<feature type="transmembrane region" description="Helical" evidence="6">
    <location>
        <begin position="295"/>
        <end position="316"/>
    </location>
</feature>
<keyword evidence="4 6" id="KW-1133">Transmembrane helix</keyword>
<feature type="transmembrane region" description="Helical" evidence="6">
    <location>
        <begin position="328"/>
        <end position="349"/>
    </location>
</feature>
<dbReference type="GO" id="GO:0008360">
    <property type="term" value="P:regulation of cell shape"/>
    <property type="evidence" value="ECO:0007669"/>
    <property type="project" value="UniProtKB-KW"/>
</dbReference>
<reference evidence="7 8" key="1">
    <citation type="journal article" date="2016" name="Front. Microbiol.">
        <title>Comprehensive Phylogenetic Analysis of Bovine Non-aureus Staphylococci Species Based on Whole-Genome Sequencing.</title>
        <authorList>
            <person name="Naushad S."/>
            <person name="Barkema H.W."/>
            <person name="Luby C."/>
            <person name="Condas L.A."/>
            <person name="Nobrega D.B."/>
            <person name="Carson D.A."/>
            <person name="De Buck J."/>
        </authorList>
    </citation>
    <scope>NUCLEOTIDE SEQUENCE [LARGE SCALE GENOMIC DNA]</scope>
    <source>
        <strain evidence="7 8">SNUC 1231</strain>
    </source>
</reference>
<feature type="transmembrane region" description="Helical" evidence="6">
    <location>
        <begin position="20"/>
        <end position="41"/>
    </location>
</feature>
<comment type="subcellular location">
    <subcellularLocation>
        <location evidence="1">Membrane</location>
        <topology evidence="1">Multi-pass membrane protein</topology>
    </subcellularLocation>
</comment>
<feature type="transmembrane region" description="Helical" evidence="6">
    <location>
        <begin position="53"/>
        <end position="70"/>
    </location>
</feature>
<proteinExistence type="predicted"/>
<dbReference type="AlphaFoldDB" id="A0A9Q6HN44"/>
<evidence type="ECO:0000313" key="7">
    <source>
        <dbReference type="EMBL" id="PTI74627.1"/>
    </source>
</evidence>
<sequence length="402" mass="44897">MSTSRQLKKNHWIRRIDWKLIAILALFAIISVTIINSAMGGGQYSANFSIRQILYYVFGGFIAFLIMLVSPKKWMKYTYLLYFILCLGLFVLIIIPETPFTPIINGAKSWYKLGPISVQPSEFMKVILILALAKLITKHNKFTFNKSIETDFKLLFKIIGVSILPMALILLQNDLGTTLVICAIIIGVMIVSGISWKILAPLFIGIIVFASGIILSIIYKPSLIESGLGIKTYQLGRINSWLDPYTYSSGDGYHLTESLKAIGSGQLFGKGFNHGEVYIPENHTDFIFSVIGEEFGFIGSVILILVYLALIFHLVRLATQTNMSFNKLFIIGYVALILFHVLQNIGMTIQLLPITGIPLPFISYGGSSIWSLMFGIGILLSITYHQPKQYAPALENTKLTRS</sequence>
<dbReference type="Proteomes" id="UP000241960">
    <property type="component" value="Unassembled WGS sequence"/>
</dbReference>
<dbReference type="PANTHER" id="PTHR30474">
    <property type="entry name" value="CELL CYCLE PROTEIN"/>
    <property type="match status" value="1"/>
</dbReference>
<dbReference type="PANTHER" id="PTHR30474:SF1">
    <property type="entry name" value="PEPTIDOGLYCAN GLYCOSYLTRANSFERASE MRDB"/>
    <property type="match status" value="1"/>
</dbReference>
<dbReference type="GO" id="GO:0051301">
    <property type="term" value="P:cell division"/>
    <property type="evidence" value="ECO:0007669"/>
    <property type="project" value="InterPro"/>
</dbReference>
<evidence type="ECO:0000256" key="6">
    <source>
        <dbReference type="SAM" id="Phobius"/>
    </source>
</evidence>
<keyword evidence="2 6" id="KW-0812">Transmembrane</keyword>
<name>A0A9Q6HN44_9STAP</name>
<feature type="transmembrane region" description="Helical" evidence="6">
    <location>
        <begin position="116"/>
        <end position="133"/>
    </location>
</feature>